<dbReference type="SUPFAM" id="SSF74650">
    <property type="entry name" value="Galactose mutarotase-like"/>
    <property type="match status" value="1"/>
</dbReference>
<evidence type="ECO:0000313" key="2">
    <source>
        <dbReference type="Proteomes" id="UP000182635"/>
    </source>
</evidence>
<dbReference type="OrthoDB" id="9795355at2"/>
<accession>A0A1I2PQR4</accession>
<dbReference type="PANTHER" id="PTHR11122">
    <property type="entry name" value="APOSPORY-ASSOCIATED PROTEIN C-RELATED"/>
    <property type="match status" value="1"/>
</dbReference>
<gene>
    <name evidence="1" type="ORF">SAMN02910432_00256</name>
</gene>
<dbReference type="PANTHER" id="PTHR11122:SF13">
    <property type="entry name" value="GLUCOSE-6-PHOSPHATE 1-EPIMERASE"/>
    <property type="match status" value="1"/>
</dbReference>
<evidence type="ECO:0000313" key="1">
    <source>
        <dbReference type="EMBL" id="SFG18394.1"/>
    </source>
</evidence>
<dbReference type="RefSeq" id="WP_046922443.1">
    <property type="nucleotide sequence ID" value="NZ_AYYL01000004.1"/>
</dbReference>
<dbReference type="InterPro" id="IPR011013">
    <property type="entry name" value="Gal_mutarotase_sf_dom"/>
</dbReference>
<sequence length="292" mass="33401">MTVMLENEHIRVCINEHGAELSEIILKKTGANYLWSGDAKYWGRHAPVLFPTVGKLKNDEYFIDGKRYSMHQHGFARDMDFEVEEKQRTRAVFVLKSDSETKKAYPFEFVLKIAYTLFENTIETAYTVENPNSQEMPFGIGAHPAFSTQLQVGDEYDDYVVEITGQKSRRFLPLNAEGLFDLDKATEKDLFEINVSRETFSNDAIVFCNDGAPVEVVLKSKKHNHQVKMTSDNTLALGIWSCYPKDGQYVCLEPWWSIADTADTTQDFRKKYGIKTLAPNETFNASFKIAIK</sequence>
<dbReference type="InterPro" id="IPR037481">
    <property type="entry name" value="LacX"/>
</dbReference>
<dbReference type="Gene3D" id="2.70.98.10">
    <property type="match status" value="1"/>
</dbReference>
<dbReference type="Pfam" id="PF01263">
    <property type="entry name" value="Aldose_epim"/>
    <property type="match status" value="1"/>
</dbReference>
<name>A0A1I2PQR4_9LACO</name>
<dbReference type="GO" id="GO:0016853">
    <property type="term" value="F:isomerase activity"/>
    <property type="evidence" value="ECO:0007669"/>
    <property type="project" value="InterPro"/>
</dbReference>
<dbReference type="GO" id="GO:0005975">
    <property type="term" value="P:carbohydrate metabolic process"/>
    <property type="evidence" value="ECO:0007669"/>
    <property type="project" value="InterPro"/>
</dbReference>
<proteinExistence type="predicted"/>
<organism evidence="1 2">
    <name type="scientific">Ligilactobacillus ruminis DSM 20403 = NBRC 102161</name>
    <dbReference type="NCBI Taxonomy" id="1423798"/>
    <lineage>
        <taxon>Bacteria</taxon>
        <taxon>Bacillati</taxon>
        <taxon>Bacillota</taxon>
        <taxon>Bacilli</taxon>
        <taxon>Lactobacillales</taxon>
        <taxon>Lactobacillaceae</taxon>
        <taxon>Ligilactobacillus</taxon>
    </lineage>
</organism>
<dbReference type="Proteomes" id="UP000182635">
    <property type="component" value="Unassembled WGS sequence"/>
</dbReference>
<dbReference type="InterPro" id="IPR014718">
    <property type="entry name" value="GH-type_carb-bd"/>
</dbReference>
<dbReference type="GO" id="GO:0030246">
    <property type="term" value="F:carbohydrate binding"/>
    <property type="evidence" value="ECO:0007669"/>
    <property type="project" value="InterPro"/>
</dbReference>
<dbReference type="AlphaFoldDB" id="A0A1I2PQR4"/>
<dbReference type="CDD" id="cd09024">
    <property type="entry name" value="Aldose_epim_lacX"/>
    <property type="match status" value="1"/>
</dbReference>
<reference evidence="2" key="1">
    <citation type="submission" date="2016-10" db="EMBL/GenBank/DDBJ databases">
        <authorList>
            <person name="Varghese N."/>
            <person name="Submissions S."/>
        </authorList>
    </citation>
    <scope>NUCLEOTIDE SEQUENCE [LARGE SCALE GENOMIC DNA]</scope>
    <source>
        <strain evidence="2">DSM 20403</strain>
    </source>
</reference>
<dbReference type="EMBL" id="FOPI01000004">
    <property type="protein sequence ID" value="SFG18394.1"/>
    <property type="molecule type" value="Genomic_DNA"/>
</dbReference>
<dbReference type="InterPro" id="IPR008183">
    <property type="entry name" value="Aldose_1/G6P_1-epimerase"/>
</dbReference>
<protein>
    <submittedName>
        <fullName evidence="1">Galactose mutarotase</fullName>
    </submittedName>
</protein>